<dbReference type="VEuPathDB" id="CryptoDB:Vbra_19823"/>
<name>A0A0G4H7M1_VITBC</name>
<evidence type="ECO:0000256" key="5">
    <source>
        <dbReference type="SAM" id="MobiDB-lite"/>
    </source>
</evidence>
<dbReference type="InterPro" id="IPR023319">
    <property type="entry name" value="Tex-like_HTH_dom_sf"/>
</dbReference>
<dbReference type="PANTHER" id="PTHR10145">
    <property type="entry name" value="TRANSCRIPTION ELONGATION FACTOR SPT6"/>
    <property type="match status" value="1"/>
</dbReference>
<dbReference type="Pfam" id="PF14633">
    <property type="entry name" value="SH2_2"/>
    <property type="match status" value="1"/>
</dbReference>
<sequence>MDGHPQDPQGDLPPEAHNDQHMEAEEEEEEEESGHDQSHSPPNDAGAHQDGDEDEEDSNDGQQQPHPAPGPAAAAAAAEASASPDQNGRDEHNDVKDNDVDEGLDEQPSHRAAFVDDEAEEGSDEEGGGGDADAEARARKKRKLEKKKRKKERLKAKRRKKKRRKGEEWEGAEGEGGEGGGEDESDEEEEEGEEGEIADEMRGFIVDAPDEEEGSEEDMDEDEDEDERGAQDLDDDDYELIEMNTGARVQKRRRDADEDEEDRGVQRRRLKKGTRDVVRGQDAEDLEAQLFTGADDEEAMAPPDQQDRKKRRDDFFIEDEYYDGEPGEGRAREDAREEARELEMIFGHNYEFALQILSADKGRLAYEMEREHHEGEESPRDEDDDIRPAYEKEWVKMGEPDEVKREFMTAEDEKIKKDNMPERLVDRHKAHGESLHMLTDEALEYEASWLMERFKDIPEFVKALKDSELYDDPAQMEKVAGRVKTALHLMLREKREVPWIWWHARELVQVRPPSDDLTLVYRYDRDDHSGHYLRHMDEIIHYMQFPEERDHVKEARRQRDNEEEIDDEKLVLDEVPFVSPCLTEEMLWKIYELDLEYWRLKEIHAELQKELESLPAPLEEPLASLVAPFGPATTAQVLQDATACVDFYGRLVRVKQEQQQEGQAKDEGQDDHLFEDQPAPTVKKEENKKKTLKTFYTLVEDKGLASLAQHFCYSPEDLLENFNLNGPPFKRKDLPTITRRDADGNPMDPEVVADEADLKEWFGQYVDRPFLTSEKVSSAVMDYEARRLARHPGIRQALRQYFVKHARLTTRPTAKGLELKDPVRKEWAAMRIKDKHIDEFQMFGVEMPDPLRVIRPCRDEEHRINDELADIHTKRNQIEVDVDNVRKQRDDPNTAEEQKTELQETEKKLVAEMSELRNKEDEINQQAAKAKASFVTKVVEWGDEVRDLGNGMWPSNMTQRRDGRAARYNSQDMAVIRMEMEPWERVHFGIEWDRDFYWDRETFLRVNRAEKSGLLEVAIHLNPLDPDTFRELRGQDALDAEQKEKDEPKDDTDKDTDRDKDKAKGKGRPSYDRWALSRLVERLTRGYLVDEKEDEGGEDPFNGVRRQIVNRLLDKELFPLFRKEVRELLLKRSQDWVIKLAQRSLRWRLDLQGVRKATDLRYFDMPEEDIPDDSEEFSEDELELYRKGVYRSVGVVTEDVRNGTMTHFVAVDPFGEHLDHLTMSFLLDRRLDYNSHIRRRREKELETLTAFFAKNRPDVVAIGAWGRRTFDVEQEVGAVIHSLCNPDSTTVVLSWLEKTIEQGVVSSGRRPVMTYVGVDVARIYAKSDKVAKELKSMPPAVLEALSIARYVQDPTSEILNLWGDHDVNPLLHLKLHPLQNMIPREKLEDALLQPIMSIVNKVGVDINLVRDHAHLQGTLRFVCGLGPRKASDILHKLIQDGHTVRSRNEFARTVEVDDKGYVWTNCKAFIRVDAPSVTERRDLEDEDDEEERKDVPDDVLDHTRIFVMPYGHNSLEQDEEDLPTKRKYFRKTLIQHLYNSCFLQPEELQRRELDFQQMAGHERDAILNNSVCDMMRKPDDFEAQFGELDFDDVCNQYDETYRGVHCRPLYDFVKREFTQPYADLRMPFYTELPKALMFYWITKEDRDELDHGTLVSCRLARASEKDTTNTAQKSDQMRGEMYGLQLQVVIESNDLVVGIRETDMCIYLAEILERRKDPDWLNLAQQGLRTASMRRTPSSRLKAVETSLIFNHKLFGDSIKKYLPEGSILDGRIEVISFDPPERIRQSHGQMVPLQKFTPDGRRRQSFLMTAYFSEFLSNDKLHDFLECYERHKIDIHEFPTKAGAYSELDQQQKAEGRPLARRNIHHPHYRPWTEEKSHEELSKDEHPVGQWYVRPTQGTGLFLDLKVSKNPNVIETFRISEDKLPGRGELGHELRLRSHFNPGVLRDLDQLSSQFIEPLTQNLEQVYSHEKFVDRYRTVDGDPSSESPYVDGLRAKLTDDDAYEIGAQMKSRWGICRTDRSKVQTPLTFILGIVPQPENKDVQDYDPMRMSHRGFKLWTHEERTLKDLIAWWKREGYTNKYTERDKWTKEEEARRLQREQLIQKQEELEQQRMKNVNPQYYNLFGTAVVGANIHPQTVYQAYDPNGPPAPSARPMGYSQYAAPPVQQHQQQQQPFVPGLAHAYNSAQQPPAIGGGLTGHQALDIARRLPADSHKPRPRGPPQQPSTFADQFGPAPGLAPPSNSGGQRSSMAVPPAPSSQFSGGGSASGGYGRGGGGGGYDNRGRGGGGGGYRPSGGGGRGRGGRGGLDRGFVRAERQGGGYGYRERERDTGGGGGGGRGGYGYRERERDTRAATGANEVPLGPGGGWRGRGGDTRNGTDRGGYAGRDSGPPPSREPPAPPPWAVKPSNGPPAAAFPGAAASGGGPPGEPPKAAAGGASKQAAFLDDNDDSWE</sequence>
<evidence type="ECO:0000256" key="3">
    <source>
        <dbReference type="ARBA" id="ARBA00023163"/>
    </source>
</evidence>
<feature type="domain" description="Transcription elongation factor Spt6 helix-hairpin-helix motif" evidence="7">
    <location>
        <begin position="1370"/>
        <end position="1473"/>
    </location>
</feature>
<evidence type="ECO:0000259" key="7">
    <source>
        <dbReference type="Pfam" id="PF14635"/>
    </source>
</evidence>
<evidence type="ECO:0000259" key="6">
    <source>
        <dbReference type="Pfam" id="PF14633"/>
    </source>
</evidence>
<feature type="compositionally biased region" description="Basic and acidic residues" evidence="5">
    <location>
        <begin position="1037"/>
        <end position="1064"/>
    </location>
</feature>
<feature type="region of interest" description="Disordered" evidence="5">
    <location>
        <begin position="884"/>
        <end position="903"/>
    </location>
</feature>
<evidence type="ECO:0000256" key="4">
    <source>
        <dbReference type="ARBA" id="ARBA00023242"/>
    </source>
</evidence>
<dbReference type="Proteomes" id="UP000041254">
    <property type="component" value="Unassembled WGS sequence"/>
</dbReference>
<feature type="compositionally biased region" description="Basic and acidic residues" evidence="5">
    <location>
        <begin position="327"/>
        <end position="336"/>
    </location>
</feature>
<reference evidence="9 10" key="1">
    <citation type="submission" date="2014-11" db="EMBL/GenBank/DDBJ databases">
        <authorList>
            <person name="Zhu J."/>
            <person name="Qi W."/>
            <person name="Song R."/>
        </authorList>
    </citation>
    <scope>NUCLEOTIDE SEQUENCE [LARGE SCALE GENOMIC DNA]</scope>
</reference>
<dbReference type="GO" id="GO:0008023">
    <property type="term" value="C:transcription elongation factor complex"/>
    <property type="evidence" value="ECO:0007669"/>
    <property type="project" value="TreeGrafter"/>
</dbReference>
<dbReference type="OMA" id="LDNEWIN"/>
<dbReference type="Gene3D" id="1.10.150.850">
    <property type="entry name" value="Spt6, helix-hairpin-helix domain"/>
    <property type="match status" value="1"/>
</dbReference>
<evidence type="ECO:0008006" key="11">
    <source>
        <dbReference type="Google" id="ProtNLM"/>
    </source>
</evidence>
<keyword evidence="4" id="KW-0539">Nucleus</keyword>
<feature type="compositionally biased region" description="Basic and acidic residues" evidence="5">
    <location>
        <begin position="658"/>
        <end position="675"/>
    </location>
</feature>
<gene>
    <name evidence="9" type="ORF">Vbra_19823</name>
</gene>
<feature type="region of interest" description="Disordered" evidence="5">
    <location>
        <begin position="2211"/>
        <end position="2453"/>
    </location>
</feature>
<evidence type="ECO:0000313" key="10">
    <source>
        <dbReference type="Proteomes" id="UP000041254"/>
    </source>
</evidence>
<feature type="compositionally biased region" description="Acidic residues" evidence="5">
    <location>
        <begin position="115"/>
        <end position="128"/>
    </location>
</feature>
<feature type="compositionally biased region" description="Basic and acidic residues" evidence="5">
    <location>
        <begin position="273"/>
        <end position="282"/>
    </location>
</feature>
<dbReference type="Gene3D" id="3.30.505.10">
    <property type="entry name" value="SH2 domain"/>
    <property type="match status" value="1"/>
</dbReference>
<keyword evidence="10" id="KW-1185">Reference proteome</keyword>
<dbReference type="Gene3D" id="3.30.420.140">
    <property type="entry name" value="YqgF/RNase H-like domain"/>
    <property type="match status" value="1"/>
</dbReference>
<dbReference type="Gene3D" id="1.10.10.650">
    <property type="entry name" value="RuvA domain 2-like"/>
    <property type="match status" value="1"/>
</dbReference>
<proteinExistence type="inferred from homology"/>
<evidence type="ECO:0000313" key="9">
    <source>
        <dbReference type="EMBL" id="CEM39901.1"/>
    </source>
</evidence>
<dbReference type="GO" id="GO:0034728">
    <property type="term" value="P:nucleosome organization"/>
    <property type="evidence" value="ECO:0007669"/>
    <property type="project" value="TreeGrafter"/>
</dbReference>
<dbReference type="InterPro" id="IPR036860">
    <property type="entry name" value="SH2_dom_sf"/>
</dbReference>
<dbReference type="EMBL" id="CDMY01001057">
    <property type="protein sequence ID" value="CEM39901.1"/>
    <property type="molecule type" value="Genomic_DNA"/>
</dbReference>
<feature type="compositionally biased region" description="Acidic residues" evidence="5">
    <location>
        <begin position="169"/>
        <end position="198"/>
    </location>
</feature>
<feature type="compositionally biased region" description="Basic and acidic residues" evidence="5">
    <location>
        <begin position="87"/>
        <end position="98"/>
    </location>
</feature>
<feature type="compositionally biased region" description="Basic and acidic residues" evidence="5">
    <location>
        <begin position="2307"/>
        <end position="2317"/>
    </location>
</feature>
<feature type="domain" description="Spt6 SH2" evidence="6">
    <location>
        <begin position="1851"/>
        <end position="2075"/>
    </location>
</feature>
<dbReference type="OrthoDB" id="343921at2759"/>
<feature type="compositionally biased region" description="Acidic residues" evidence="5">
    <location>
        <begin position="24"/>
        <end position="33"/>
    </location>
</feature>
<dbReference type="InterPro" id="IPR023323">
    <property type="entry name" value="Tex-like_dom_sf"/>
</dbReference>
<protein>
    <recommendedName>
        <fullName evidence="11">Transcription elongation factor spt6</fullName>
    </recommendedName>
</protein>
<dbReference type="InParanoid" id="A0A0G4H7M1"/>
<keyword evidence="3" id="KW-0804">Transcription</keyword>
<feature type="region of interest" description="Disordered" evidence="5">
    <location>
        <begin position="658"/>
        <end position="686"/>
    </location>
</feature>
<dbReference type="PANTHER" id="PTHR10145:SF6">
    <property type="entry name" value="TRANSCRIPTION ELONGATION FACTOR SPT6"/>
    <property type="match status" value="1"/>
</dbReference>
<feature type="region of interest" description="Disordered" evidence="5">
    <location>
        <begin position="1"/>
        <end position="336"/>
    </location>
</feature>
<feature type="compositionally biased region" description="Polar residues" evidence="5">
    <location>
        <begin position="2241"/>
        <end position="2250"/>
    </location>
</feature>
<dbReference type="SUPFAM" id="SSF53098">
    <property type="entry name" value="Ribonuclease H-like"/>
    <property type="match status" value="1"/>
</dbReference>
<feature type="compositionally biased region" description="Basic and acidic residues" evidence="5">
    <location>
        <begin position="14"/>
        <end position="23"/>
    </location>
</feature>
<dbReference type="InterPro" id="IPR017072">
    <property type="entry name" value="TF_Spt6"/>
</dbReference>
<evidence type="ECO:0000256" key="1">
    <source>
        <dbReference type="ARBA" id="ARBA00004123"/>
    </source>
</evidence>
<feature type="compositionally biased region" description="Low complexity" evidence="5">
    <location>
        <begin position="2431"/>
        <end position="2443"/>
    </location>
</feature>
<dbReference type="GO" id="GO:0031491">
    <property type="term" value="F:nucleosome binding"/>
    <property type="evidence" value="ECO:0007669"/>
    <property type="project" value="TreeGrafter"/>
</dbReference>
<evidence type="ECO:0000259" key="8">
    <source>
        <dbReference type="Pfam" id="PF14639"/>
    </source>
</evidence>
<dbReference type="InterPro" id="IPR010994">
    <property type="entry name" value="RuvA_2-like"/>
</dbReference>
<evidence type="ECO:0000256" key="2">
    <source>
        <dbReference type="ARBA" id="ARBA00009253"/>
    </source>
</evidence>
<feature type="compositionally biased region" description="Gly residues" evidence="5">
    <location>
        <begin position="2262"/>
        <end position="2306"/>
    </location>
</feature>
<feature type="compositionally biased region" description="Acidic residues" evidence="5">
    <location>
        <begin position="316"/>
        <end position="326"/>
    </location>
</feature>
<feature type="compositionally biased region" description="Gly residues" evidence="5">
    <location>
        <begin position="2332"/>
        <end position="2343"/>
    </location>
</feature>
<dbReference type="SUPFAM" id="SSF47781">
    <property type="entry name" value="RuvA domain 2-like"/>
    <property type="match status" value="1"/>
</dbReference>
<dbReference type="STRING" id="1169540.A0A0G4H7M1"/>
<dbReference type="Gene3D" id="1.10.3500.10">
    <property type="entry name" value="Tex N-terminal region-like"/>
    <property type="match status" value="2"/>
</dbReference>
<feature type="region of interest" description="Disordered" evidence="5">
    <location>
        <begin position="1037"/>
        <end position="1069"/>
    </location>
</feature>
<dbReference type="Pfam" id="PF14639">
    <property type="entry name" value="YqgF"/>
    <property type="match status" value="1"/>
</dbReference>
<dbReference type="InterPro" id="IPR012337">
    <property type="entry name" value="RNaseH-like_sf"/>
</dbReference>
<feature type="domain" description="Transcription elongation factor Spt6 YqgF" evidence="8">
    <location>
        <begin position="1208"/>
        <end position="1357"/>
    </location>
</feature>
<dbReference type="InterPro" id="IPR037027">
    <property type="entry name" value="YqgF/RNaseH-like_dom_sf"/>
</dbReference>
<dbReference type="Pfam" id="PF14635">
    <property type="entry name" value="HHH_7"/>
    <property type="match status" value="1"/>
</dbReference>
<accession>A0A0G4H7M1</accession>
<comment type="subcellular location">
    <subcellularLocation>
        <location evidence="1">Nucleus</location>
    </subcellularLocation>
</comment>
<dbReference type="InterPro" id="IPR028231">
    <property type="entry name" value="Spt6_YqgF"/>
</dbReference>
<feature type="compositionally biased region" description="Acidic residues" evidence="5">
    <location>
        <begin position="208"/>
        <end position="240"/>
    </location>
</feature>
<dbReference type="InterPro" id="IPR035420">
    <property type="entry name" value="Spt6_SH2"/>
</dbReference>
<feature type="compositionally biased region" description="Basic residues" evidence="5">
    <location>
        <begin position="138"/>
        <end position="164"/>
    </location>
</feature>
<dbReference type="InterPro" id="IPR032706">
    <property type="entry name" value="Spt6_HHH"/>
</dbReference>
<comment type="similarity">
    <text evidence="2">Belongs to the SPT6 family.</text>
</comment>
<organism evidence="9 10">
    <name type="scientific">Vitrella brassicaformis (strain CCMP3155)</name>
    <dbReference type="NCBI Taxonomy" id="1169540"/>
    <lineage>
        <taxon>Eukaryota</taxon>
        <taxon>Sar</taxon>
        <taxon>Alveolata</taxon>
        <taxon>Colpodellida</taxon>
        <taxon>Vitrellaceae</taxon>
        <taxon>Vitrella</taxon>
    </lineage>
</organism>
<dbReference type="GO" id="GO:0042393">
    <property type="term" value="F:histone binding"/>
    <property type="evidence" value="ECO:0007669"/>
    <property type="project" value="TreeGrafter"/>
</dbReference>
<feature type="compositionally biased region" description="Pro residues" evidence="5">
    <location>
        <begin position="2390"/>
        <end position="2404"/>
    </location>
</feature>
<dbReference type="SUPFAM" id="SSF158832">
    <property type="entry name" value="Tex N-terminal region-like"/>
    <property type="match status" value="1"/>
</dbReference>
<feature type="compositionally biased region" description="Low complexity" evidence="5">
    <location>
        <begin position="60"/>
        <end position="84"/>
    </location>
</feature>
<dbReference type="GO" id="GO:0140673">
    <property type="term" value="P:transcription elongation-coupled chromatin remodeling"/>
    <property type="evidence" value="ECO:0007669"/>
    <property type="project" value="InterPro"/>
</dbReference>
<feature type="compositionally biased region" description="Low complexity" evidence="5">
    <location>
        <begin position="2407"/>
        <end position="2420"/>
    </location>
</feature>